<dbReference type="GO" id="GO:0071949">
    <property type="term" value="F:FAD binding"/>
    <property type="evidence" value="ECO:0007669"/>
    <property type="project" value="TreeGrafter"/>
</dbReference>
<dbReference type="InterPro" id="IPR023753">
    <property type="entry name" value="FAD/NAD-binding_dom"/>
</dbReference>
<keyword evidence="5" id="KW-0809">Transit peptide</keyword>
<proteinExistence type="predicted"/>
<keyword evidence="9" id="KW-1185">Reference proteome</keyword>
<protein>
    <submittedName>
        <fullName evidence="8">Pyridine nucleotide-disulfide oxidoreductase</fullName>
    </submittedName>
</protein>
<evidence type="ECO:0000256" key="3">
    <source>
        <dbReference type="ARBA" id="ARBA00022719"/>
    </source>
</evidence>
<evidence type="ECO:0000256" key="1">
    <source>
        <dbReference type="ARBA" id="ARBA00001974"/>
    </source>
</evidence>
<dbReference type="GO" id="GO:0070221">
    <property type="term" value="P:sulfide oxidation, using sulfide:quinone oxidoreductase"/>
    <property type="evidence" value="ECO:0007669"/>
    <property type="project" value="TreeGrafter"/>
</dbReference>
<dbReference type="InterPro" id="IPR036188">
    <property type="entry name" value="FAD/NAD-bd_sf"/>
</dbReference>
<dbReference type="EMBL" id="LAQU01000003">
    <property type="protein sequence ID" value="KKB64645.1"/>
    <property type="molecule type" value="Genomic_DNA"/>
</dbReference>
<dbReference type="PANTHER" id="PTHR10632">
    <property type="entry name" value="SULFIDE:QUINONE OXIDOREDUCTASE"/>
    <property type="match status" value="1"/>
</dbReference>
<dbReference type="AlphaFoldDB" id="A0A0F5K3Y4"/>
<name>A0A0F5K3Y4_9BURK</name>
<dbReference type="PATRIC" id="fig|28092.6.peg.1013"/>
<dbReference type="SUPFAM" id="SSF51905">
    <property type="entry name" value="FAD/NAD(P)-binding domain"/>
    <property type="match status" value="2"/>
</dbReference>
<dbReference type="InterPro" id="IPR015904">
    <property type="entry name" value="Sulphide_quinone_reductase"/>
</dbReference>
<keyword evidence="6" id="KW-0560">Oxidoreductase</keyword>
<dbReference type="Proteomes" id="UP000033618">
    <property type="component" value="Unassembled WGS sequence"/>
</dbReference>
<keyword evidence="2" id="KW-0285">Flavoprotein</keyword>
<dbReference type="Gene3D" id="3.50.50.60">
    <property type="entry name" value="FAD/NAD(P)-binding domain"/>
    <property type="match status" value="2"/>
</dbReference>
<keyword evidence="4" id="KW-0274">FAD</keyword>
<dbReference type="RefSeq" id="WP_046152250.1">
    <property type="nucleotide sequence ID" value="NZ_CADFGU010000005.1"/>
</dbReference>
<organism evidence="8 9">
    <name type="scientific">Robbsia andropogonis</name>
    <dbReference type="NCBI Taxonomy" id="28092"/>
    <lineage>
        <taxon>Bacteria</taxon>
        <taxon>Pseudomonadati</taxon>
        <taxon>Pseudomonadota</taxon>
        <taxon>Betaproteobacteria</taxon>
        <taxon>Burkholderiales</taxon>
        <taxon>Burkholderiaceae</taxon>
        <taxon>Robbsia</taxon>
    </lineage>
</organism>
<evidence type="ECO:0000256" key="6">
    <source>
        <dbReference type="ARBA" id="ARBA00023002"/>
    </source>
</evidence>
<feature type="domain" description="FAD/NAD(P)-binding" evidence="7">
    <location>
        <begin position="12"/>
        <end position="136"/>
    </location>
</feature>
<evidence type="ECO:0000256" key="2">
    <source>
        <dbReference type="ARBA" id="ARBA00022630"/>
    </source>
</evidence>
<evidence type="ECO:0000259" key="7">
    <source>
        <dbReference type="Pfam" id="PF07992"/>
    </source>
</evidence>
<comment type="cofactor">
    <cofactor evidence="1">
        <name>FAD</name>
        <dbReference type="ChEBI" id="CHEBI:57692"/>
    </cofactor>
</comment>
<sequence>MASDLDVRKSYAVVVVGGGAGGIGAAARLKKMEPSLDIVIIDPAEYHYYQPAWTLVGGGQFAINDTRRRMRDCVPTGIDLIASEVTGFEPERNAVVLDGGARVNYKYLVVAAGIQLDWDAIEGLTETLGQNDVTSNYRFDLAPYTWECVRRFKGGTAIFTQPPMPIKCAGAPQKILYLAADYFRKHHVTADIQFCTPGPSMFGVLFFSKALDQVMADYGAKPCFGQKLVKVDGPNKTAYFEITKEGEKSVVSTRFDMLHVVPPQSAPKFIKESPLADAAGWVEVDKSTLRHVRFANIYGIGDCTCTPNSKTAAAVKNQIPVVATNLMTALRGRGTSMTYDGYASCPLTTSAGRVMLAEFCYDGVVTPTFPVDPRSPRRFFWWLKRRFLPWLYWNIVLKGKRWPLTHKRRQLTDALPHIAP</sequence>
<dbReference type="STRING" id="28092.WM40_04305"/>
<dbReference type="GO" id="GO:0070224">
    <property type="term" value="F:sulfide:quinone oxidoreductase activity"/>
    <property type="evidence" value="ECO:0007669"/>
    <property type="project" value="TreeGrafter"/>
</dbReference>
<evidence type="ECO:0000256" key="5">
    <source>
        <dbReference type="ARBA" id="ARBA00022946"/>
    </source>
</evidence>
<accession>A0A0F5K3Y4</accession>
<dbReference type="FunFam" id="3.50.50.60:FF:000034">
    <property type="entry name" value="sulfide:quinone oxidoreductase, mitochondrial"/>
    <property type="match status" value="1"/>
</dbReference>
<evidence type="ECO:0000256" key="4">
    <source>
        <dbReference type="ARBA" id="ARBA00022827"/>
    </source>
</evidence>
<dbReference type="Pfam" id="PF07992">
    <property type="entry name" value="Pyr_redox_2"/>
    <property type="match status" value="1"/>
</dbReference>
<evidence type="ECO:0000313" key="8">
    <source>
        <dbReference type="EMBL" id="KKB64645.1"/>
    </source>
</evidence>
<dbReference type="PANTHER" id="PTHR10632:SF2">
    <property type="entry name" value="SULFIDE:QUINONE OXIDOREDUCTASE, MITOCHONDRIAL"/>
    <property type="match status" value="1"/>
</dbReference>
<reference evidence="8 9" key="1">
    <citation type="submission" date="2015-03" db="EMBL/GenBank/DDBJ databases">
        <title>Draft Genome Sequence of Burkholderia andropogonis type strain ICMP2807, isolated from Sorghum bicolor.</title>
        <authorList>
            <person name="Lopes-Santos L."/>
            <person name="Castro D.B."/>
            <person name="Ottoboni L.M."/>
            <person name="Park D."/>
            <person name="Weirc B.S."/>
            <person name="Destefano S.A."/>
        </authorList>
    </citation>
    <scope>NUCLEOTIDE SEQUENCE [LARGE SCALE GENOMIC DNA]</scope>
    <source>
        <strain evidence="8 9">ICMP2807</strain>
    </source>
</reference>
<evidence type="ECO:0000313" key="9">
    <source>
        <dbReference type="Proteomes" id="UP000033618"/>
    </source>
</evidence>
<keyword evidence="3" id="KW-0874">Quinone</keyword>
<dbReference type="GO" id="GO:0048038">
    <property type="term" value="F:quinone binding"/>
    <property type="evidence" value="ECO:0007669"/>
    <property type="project" value="UniProtKB-KW"/>
</dbReference>
<comment type="caution">
    <text evidence="8">The sequence shown here is derived from an EMBL/GenBank/DDBJ whole genome shotgun (WGS) entry which is preliminary data.</text>
</comment>
<gene>
    <name evidence="8" type="ORF">WM40_04305</name>
</gene>